<sequence length="315" mass="36190">MYIQRKICVLYLVYCFAFNLPRVQMTKQRVTFRSFAKLLCLCLLISHQATFSREVVVDFNGKSPSRKQQAVISEWLSYGLNAVEKTLGPISQSTVPINVSMTSAKEPVPWGQVVRGHIDGIDMHTGEFAAIDDLTSDWTLYHELSHLYHPLFAYQDFWLAEGLATYFQNVVMLQNGIYSQAEFLRRMRDGLERGKVATRSYMGPLDKVSVNMWRLRAYQRVYWTGAAFFVEAETFLKKVGAKYSVAQLLALYQACCRMGESEGASKSAYKFVAQLDSLSGTKVFLPLYKRYRYEKGFPDIDDEQLELLIKIYSPR</sequence>
<organism evidence="2 3">
    <name type="scientific">Pseudoalteromonas luteoviolacea NCIMB 1942</name>
    <dbReference type="NCBI Taxonomy" id="1365253"/>
    <lineage>
        <taxon>Bacteria</taxon>
        <taxon>Pseudomonadati</taxon>
        <taxon>Pseudomonadota</taxon>
        <taxon>Gammaproteobacteria</taxon>
        <taxon>Alteromonadales</taxon>
        <taxon>Pseudoalteromonadaceae</taxon>
        <taxon>Pseudoalteromonas</taxon>
    </lineage>
</organism>
<protein>
    <recommendedName>
        <fullName evidence="1">Peptidase M61 catalytic domain-containing protein</fullName>
    </recommendedName>
</protein>
<dbReference type="Gene3D" id="1.10.390.10">
    <property type="entry name" value="Neutral Protease Domain 2"/>
    <property type="match status" value="1"/>
</dbReference>
<feature type="domain" description="Peptidase M61 catalytic" evidence="1">
    <location>
        <begin position="155"/>
        <end position="214"/>
    </location>
</feature>
<name>A0A166Z085_9GAMM</name>
<gene>
    <name evidence="2" type="ORF">N482_03295</name>
</gene>
<proteinExistence type="predicted"/>
<dbReference type="InterPro" id="IPR027268">
    <property type="entry name" value="Peptidase_M4/M1_CTD_sf"/>
</dbReference>
<dbReference type="OrthoDB" id="1467486at2"/>
<dbReference type="Proteomes" id="UP000076587">
    <property type="component" value="Unassembled WGS sequence"/>
</dbReference>
<evidence type="ECO:0000313" key="2">
    <source>
        <dbReference type="EMBL" id="KZN43684.1"/>
    </source>
</evidence>
<dbReference type="AlphaFoldDB" id="A0A166Z085"/>
<dbReference type="Pfam" id="PF05299">
    <property type="entry name" value="Peptidase_M61"/>
    <property type="match status" value="1"/>
</dbReference>
<dbReference type="EMBL" id="AUXT01000205">
    <property type="protein sequence ID" value="KZN43684.1"/>
    <property type="molecule type" value="Genomic_DNA"/>
</dbReference>
<evidence type="ECO:0000313" key="3">
    <source>
        <dbReference type="Proteomes" id="UP000076587"/>
    </source>
</evidence>
<reference evidence="2 3" key="1">
    <citation type="submission" date="2013-07" db="EMBL/GenBank/DDBJ databases">
        <title>Comparative Genomic and Metabolomic Analysis of Twelve Strains of Pseudoalteromonas luteoviolacea.</title>
        <authorList>
            <person name="Vynne N.G."/>
            <person name="Mansson M."/>
            <person name="Gram L."/>
        </authorList>
    </citation>
    <scope>NUCLEOTIDE SEQUENCE [LARGE SCALE GENOMIC DNA]</scope>
    <source>
        <strain evidence="2 3">NCIMB 1942</strain>
    </source>
</reference>
<accession>A0A166Z085</accession>
<dbReference type="InterPro" id="IPR007963">
    <property type="entry name" value="Peptidase_M61_catalytic"/>
</dbReference>
<evidence type="ECO:0000259" key="1">
    <source>
        <dbReference type="Pfam" id="PF05299"/>
    </source>
</evidence>
<dbReference type="PATRIC" id="fig|1365253.3.peg.4607"/>
<comment type="caution">
    <text evidence="2">The sequence shown here is derived from an EMBL/GenBank/DDBJ whole genome shotgun (WGS) entry which is preliminary data.</text>
</comment>